<keyword evidence="3" id="KW-1133">Transmembrane helix</keyword>
<evidence type="ECO:0000313" key="5">
    <source>
        <dbReference type="Proteomes" id="UP001562159"/>
    </source>
</evidence>
<keyword evidence="1" id="KW-0677">Repeat</keyword>
<evidence type="ECO:0000256" key="1">
    <source>
        <dbReference type="ARBA" id="ARBA00022737"/>
    </source>
</evidence>
<feature type="transmembrane region" description="Helical" evidence="3">
    <location>
        <begin position="308"/>
        <end position="328"/>
    </location>
</feature>
<feature type="transmembrane region" description="Helical" evidence="3">
    <location>
        <begin position="231"/>
        <end position="250"/>
    </location>
</feature>
<feature type="transmembrane region" description="Helical" evidence="3">
    <location>
        <begin position="173"/>
        <end position="189"/>
    </location>
</feature>
<name>A0ABV4AT07_9GAMM</name>
<dbReference type="Proteomes" id="UP001562159">
    <property type="component" value="Unassembled WGS sequence"/>
</dbReference>
<evidence type="ECO:0000313" key="4">
    <source>
        <dbReference type="EMBL" id="MEY2183490.1"/>
    </source>
</evidence>
<protein>
    <recommendedName>
        <fullName evidence="6">Tetratricopeptide repeat protein</fullName>
    </recommendedName>
</protein>
<keyword evidence="3" id="KW-0812">Transmembrane</keyword>
<feature type="transmembrane region" description="Helical" evidence="3">
    <location>
        <begin position="442"/>
        <end position="459"/>
    </location>
</feature>
<gene>
    <name evidence="4" type="ORF">AB7878_13785</name>
</gene>
<dbReference type="EMBL" id="JBGBPY010000001">
    <property type="protein sequence ID" value="MEY2183490.1"/>
    <property type="molecule type" value="Genomic_DNA"/>
</dbReference>
<dbReference type="InterPro" id="IPR052346">
    <property type="entry name" value="O-mannosyl-transferase_TMTC"/>
</dbReference>
<feature type="transmembrane region" description="Helical" evidence="3">
    <location>
        <begin position="387"/>
        <end position="406"/>
    </location>
</feature>
<keyword evidence="3" id="KW-0472">Membrane</keyword>
<dbReference type="PANTHER" id="PTHR44227">
    <property type="match status" value="1"/>
</dbReference>
<keyword evidence="2" id="KW-0802">TPR repeat</keyword>
<evidence type="ECO:0000256" key="2">
    <source>
        <dbReference type="ARBA" id="ARBA00022803"/>
    </source>
</evidence>
<feature type="transmembrane region" description="Helical" evidence="3">
    <location>
        <begin position="256"/>
        <end position="272"/>
    </location>
</feature>
<feature type="transmembrane region" description="Helical" evidence="3">
    <location>
        <begin position="413"/>
        <end position="436"/>
    </location>
</feature>
<feature type="transmembrane region" description="Helical" evidence="3">
    <location>
        <begin position="480"/>
        <end position="499"/>
    </location>
</feature>
<sequence>MIHSPKTPAMRWLLPIAMLIATAAYWPGLYGSWLFDDYPNIVDNPGVQPHEVSVPALVRAALSSPASDFKRPLASLSFAANYLASGLNPWSWKLFNLVVHLLNGVLVFLLARMLLLAVTRPNPPPGSSAGQVPRANEGDKQRTGTVAALTAAGWMLLPINLTAVLYVVQREESMANLFVLLGLVGYVAGRQRMLRCRSAPSARMLLESAPPQDSSQRSFAHRVRSYTEGMWGGLWLCVISLTMATTIGLLAKETAAMLPLYAFLVEWILFRFKHAPLSAGAHPVRDNASDEAVVAHKVRSYGEWDWRIAGLFVVVLAMPLLAGLIWLLPNVLNSANWATRDFTLGTRLLSEVRIVCDYIGWTLLPTPQALSFYHDQFRISTGLLSPWTTLISVLGIAALVVLVFCLRRQKPLVALGVALYLGCHVMTGTIIPLELVYEHRNYFASFGVLLAVVPWLAAVPSEAVQPSIRRPRWLLPRRTLLACLLLWWIGLTAATAYAWGDPLRLAQDLAVRAPDSPRAQYELGRTYIMYSHYDPASPYTRLAYVPLEKAASFPESSILPQQALIFMNSRMGLPLKPQWWDSMIAKLKARKAGVQDESSLAALAQCARDGACPLPTDRMMQAFEAALDHPGPSARLQATYGDYAWNVLSDHALGLRMIEGAVKDLPGEPAYHITLVRMLLASGHLDAAKRQIQVLQQLNIGGRLDSNIHELRQQIDATTKSNE</sequence>
<evidence type="ECO:0008006" key="6">
    <source>
        <dbReference type="Google" id="ProtNLM"/>
    </source>
</evidence>
<keyword evidence="5" id="KW-1185">Reference proteome</keyword>
<organism evidence="4 5">
    <name type="scientific">Rhodanobacter humi</name>
    <dbReference type="NCBI Taxonomy" id="1888173"/>
    <lineage>
        <taxon>Bacteria</taxon>
        <taxon>Pseudomonadati</taxon>
        <taxon>Pseudomonadota</taxon>
        <taxon>Gammaproteobacteria</taxon>
        <taxon>Lysobacterales</taxon>
        <taxon>Rhodanobacteraceae</taxon>
        <taxon>Rhodanobacter</taxon>
    </lineage>
</organism>
<comment type="caution">
    <text evidence="4">The sequence shown here is derived from an EMBL/GenBank/DDBJ whole genome shotgun (WGS) entry which is preliminary data.</text>
</comment>
<dbReference type="PANTHER" id="PTHR44227:SF3">
    <property type="entry name" value="PROTEIN O-MANNOSYL-TRANSFERASE TMTC4"/>
    <property type="match status" value="1"/>
</dbReference>
<evidence type="ECO:0000256" key="3">
    <source>
        <dbReference type="SAM" id="Phobius"/>
    </source>
</evidence>
<accession>A0ABV4AT07</accession>
<feature type="transmembrane region" description="Helical" evidence="3">
    <location>
        <begin position="97"/>
        <end position="118"/>
    </location>
</feature>
<feature type="transmembrane region" description="Helical" evidence="3">
    <location>
        <begin position="12"/>
        <end position="35"/>
    </location>
</feature>
<reference evidence="4 5" key="1">
    <citation type="submission" date="2024-07" db="EMBL/GenBank/DDBJ databases">
        <title>Molecular mechanisms and environmental adaptations of flagellar loss and biofilm growth of Rhodanobacter under environmental stress.</title>
        <authorList>
            <person name="Chen M."/>
        </authorList>
    </citation>
    <scope>NUCLEOTIDE SEQUENCE [LARGE SCALE GENOMIC DNA]</scope>
    <source>
        <strain evidence="4 5">RS22</strain>
    </source>
</reference>
<feature type="transmembrane region" description="Helical" evidence="3">
    <location>
        <begin position="146"/>
        <end position="167"/>
    </location>
</feature>
<proteinExistence type="predicted"/>